<evidence type="ECO:0000313" key="2">
    <source>
        <dbReference type="Proteomes" id="UP000286595"/>
    </source>
</evidence>
<dbReference type="Gene3D" id="2.60.40.10">
    <property type="entry name" value="Immunoglobulins"/>
    <property type="match status" value="1"/>
</dbReference>
<proteinExistence type="predicted"/>
<evidence type="ECO:0000313" key="1">
    <source>
        <dbReference type="EMBL" id="RHG62311.1"/>
    </source>
</evidence>
<reference evidence="1 2" key="1">
    <citation type="submission" date="2018-08" db="EMBL/GenBank/DDBJ databases">
        <title>A genome reference for cultivated species of the human gut microbiota.</title>
        <authorList>
            <person name="Zou Y."/>
            <person name="Xue W."/>
            <person name="Luo G."/>
        </authorList>
    </citation>
    <scope>NUCLEOTIDE SEQUENCE [LARGE SCALE GENOMIC DNA]</scope>
    <source>
        <strain evidence="1 2">AM22-12LB</strain>
    </source>
</reference>
<sequence>MTENWYLLLELEFEPNPVVDEAVIRQRIREKQKFWSSKANDFNHGSEYKNNMLLCKDENAIVADIQNDAIRAEMVKDACEKRYGLIDKTLKRMLKSELSEETIKRVADKNKFDLDVVKERMKVLNIKLIQSKEENYQEIYEKYYKKKPQNADKYNVMKAFFAPFNVDNLYDFLALNTTQKNIQNLPSDNLRQLAKEKKKKEFYKNDAISSAGAKLCRQCEECFKDEKEKQIYDQYRGYIKRKELLDELRDLYDYIGEITPEIYKKKVGQLTEILKNRKEAEKLIAAFCKVEKIPLALPVTETSAKNKNIKICRCGCINDISDGRKVCKRCGMPLEIKCPKCGKISDADINVCKCGFRFENLDKSVALCEQAEKAVDHMEFAAAEVHLADAARYWKENERIPKIKARLTDLKQRVGTVVDDLKKACKKKNYYEAKKYYESIKKFSEGFSDPVIEEEIDTAIAEAAKYKKIAQISKKESEIIEACAAAYEKCNDCPGIKEITTKYPPQEPTGLKISCDVHTKVNVISWTRSATQGLIYYNVVRKEDAIPLGVQDGTLVGRVSICSINDQNILPGSKYFYAVFAERAGVFSAPLVIQEPVMNLFEISGVKIAAGDGILQFSWEPITQNASVMIERTDDTGRKTRLECNSRKTFVDKGLKNDVEYYYKVFLQYMIGNKKLLTKGINLSGIPTRPPLPIEKLVVKPGEGSEFKVEWENSKKQEIQFFYSTKRPDYLPGDIVPLATLEAAMESLVIRKNTDASGTFRYEKDEIIYVLVVAVRSGSAVIGTIARASRGGAVKVKSAVLVNGKIMLGVDFPKNTTGFVVLYRHDRFPENISDVQATRKYIPLKQYQYDYGLVIDSNEPKNYYFSVFAQYKIDGESDYSEGTDYLFSNVSKEILTYSISVKKKLFGENQVILNFETDSKKACLPAIDVISATDRAPMFKKSGNLFYQIESQEMNGPVQISIPLDKKVPRETYIKPFLRDENLSGRYVLKIKLGSDHKIS</sequence>
<organism evidence="1 2">
    <name type="scientific">Coprococcus comes</name>
    <dbReference type="NCBI Taxonomy" id="410072"/>
    <lineage>
        <taxon>Bacteria</taxon>
        <taxon>Bacillati</taxon>
        <taxon>Bacillota</taxon>
        <taxon>Clostridia</taxon>
        <taxon>Lachnospirales</taxon>
        <taxon>Lachnospiraceae</taxon>
        <taxon>Coprococcus</taxon>
    </lineage>
</organism>
<dbReference type="InterPro" id="IPR036116">
    <property type="entry name" value="FN3_sf"/>
</dbReference>
<dbReference type="Proteomes" id="UP000286595">
    <property type="component" value="Unassembled WGS sequence"/>
</dbReference>
<comment type="caution">
    <text evidence="1">The sequence shown here is derived from an EMBL/GenBank/DDBJ whole genome shotgun (WGS) entry which is preliminary data.</text>
</comment>
<dbReference type="RefSeq" id="WP_118217357.1">
    <property type="nucleotide sequence ID" value="NZ_QRIM01000002.1"/>
</dbReference>
<dbReference type="InterPro" id="IPR003961">
    <property type="entry name" value="FN3_dom"/>
</dbReference>
<name>A0A3R6E1D5_9FIRM</name>
<dbReference type="InterPro" id="IPR013783">
    <property type="entry name" value="Ig-like_fold"/>
</dbReference>
<gene>
    <name evidence="1" type="ORF">DW252_01870</name>
</gene>
<protein>
    <submittedName>
        <fullName evidence="1">Zinc ribbon domain-containing protein</fullName>
    </submittedName>
</protein>
<dbReference type="AlphaFoldDB" id="A0A3R6E1D5"/>
<dbReference type="SUPFAM" id="SSF49265">
    <property type="entry name" value="Fibronectin type III"/>
    <property type="match status" value="1"/>
</dbReference>
<dbReference type="CDD" id="cd00063">
    <property type="entry name" value="FN3"/>
    <property type="match status" value="1"/>
</dbReference>
<dbReference type="EMBL" id="QRIM01000002">
    <property type="protein sequence ID" value="RHG62311.1"/>
    <property type="molecule type" value="Genomic_DNA"/>
</dbReference>
<accession>A0A3R6E1D5</accession>